<reference evidence="3" key="1">
    <citation type="submission" date="2025-08" db="UniProtKB">
        <authorList>
            <consortium name="RefSeq"/>
        </authorList>
    </citation>
    <scope>IDENTIFICATION</scope>
    <source>
        <tissue evidence="3">Whole sample</tissue>
    </source>
</reference>
<dbReference type="AlphaFoldDB" id="A0A8B8EQ78"/>
<evidence type="ECO:0000313" key="2">
    <source>
        <dbReference type="Proteomes" id="UP000694844"/>
    </source>
</evidence>
<dbReference type="Proteomes" id="UP000694844">
    <property type="component" value="Chromosome 5"/>
</dbReference>
<proteinExistence type="predicted"/>
<gene>
    <name evidence="3" type="primary">LOC111135905</name>
</gene>
<keyword evidence="2" id="KW-1185">Reference proteome</keyword>
<protein>
    <submittedName>
        <fullName evidence="3">Uncharacterized protein LOC111135905</fullName>
    </submittedName>
</protein>
<keyword evidence="1" id="KW-0812">Transmembrane</keyword>
<evidence type="ECO:0000256" key="1">
    <source>
        <dbReference type="SAM" id="Phobius"/>
    </source>
</evidence>
<organism evidence="2 3">
    <name type="scientific">Crassostrea virginica</name>
    <name type="common">Eastern oyster</name>
    <dbReference type="NCBI Taxonomy" id="6565"/>
    <lineage>
        <taxon>Eukaryota</taxon>
        <taxon>Metazoa</taxon>
        <taxon>Spiralia</taxon>
        <taxon>Lophotrochozoa</taxon>
        <taxon>Mollusca</taxon>
        <taxon>Bivalvia</taxon>
        <taxon>Autobranchia</taxon>
        <taxon>Pteriomorphia</taxon>
        <taxon>Ostreida</taxon>
        <taxon>Ostreoidea</taxon>
        <taxon>Ostreidae</taxon>
        <taxon>Crassostrea</taxon>
    </lineage>
</organism>
<evidence type="ECO:0000313" key="3">
    <source>
        <dbReference type="RefSeq" id="XP_022342072.1"/>
    </source>
</evidence>
<keyword evidence="1" id="KW-1133">Transmembrane helix</keyword>
<dbReference type="KEGG" id="cvn:111135905"/>
<keyword evidence="1" id="KW-0472">Membrane</keyword>
<sequence>MEFNIQVVWVVSTLYGQMLFAFTDTCNQQGKEDCCYGYKWNKATHHCEKCSPGVTGLGCTYRCEYPSYGEDCSGHCMCDLKLCDSVFGCTVSSQGNKITYIHPSNTMPEATETKTTAVRLAGRGTTEIPAESTGTSPVSLVSYLTVVLTCVFTALVFVYIATYLPKFKSFIKGSDITGFTLNENDSSIYAYV</sequence>
<name>A0A8B8EQ78_CRAVI</name>
<dbReference type="Gene3D" id="2.170.300.10">
    <property type="entry name" value="Tie2 ligand-binding domain superfamily"/>
    <property type="match status" value="1"/>
</dbReference>
<feature type="transmembrane region" description="Helical" evidence="1">
    <location>
        <begin position="140"/>
        <end position="164"/>
    </location>
</feature>
<dbReference type="RefSeq" id="XP_022342072.1">
    <property type="nucleotide sequence ID" value="XM_022486364.1"/>
</dbReference>
<accession>A0A8B8EQ78</accession>
<dbReference type="GeneID" id="111135905"/>